<dbReference type="InterPro" id="IPR036909">
    <property type="entry name" value="Cyt_c-like_dom_sf"/>
</dbReference>
<reference evidence="7" key="1">
    <citation type="submission" date="2018-06" db="EMBL/GenBank/DDBJ databases">
        <authorList>
            <person name="Zhirakovskaya E."/>
        </authorList>
    </citation>
    <scope>NUCLEOTIDE SEQUENCE</scope>
</reference>
<evidence type="ECO:0000256" key="2">
    <source>
        <dbReference type="ARBA" id="ARBA00022617"/>
    </source>
</evidence>
<dbReference type="Pfam" id="PF00034">
    <property type="entry name" value="Cytochrom_C"/>
    <property type="match status" value="1"/>
</dbReference>
<organism evidence="7">
    <name type="scientific">hydrothermal vent metagenome</name>
    <dbReference type="NCBI Taxonomy" id="652676"/>
    <lineage>
        <taxon>unclassified sequences</taxon>
        <taxon>metagenomes</taxon>
        <taxon>ecological metagenomes</taxon>
    </lineage>
</organism>
<evidence type="ECO:0000256" key="1">
    <source>
        <dbReference type="ARBA" id="ARBA00022448"/>
    </source>
</evidence>
<evidence type="ECO:0000313" key="7">
    <source>
        <dbReference type="EMBL" id="VAW75110.1"/>
    </source>
</evidence>
<evidence type="ECO:0000259" key="6">
    <source>
        <dbReference type="PROSITE" id="PS51007"/>
    </source>
</evidence>
<protein>
    <submittedName>
        <fullName evidence="7">Cytochrome c4</fullName>
    </submittedName>
</protein>
<gene>
    <name evidence="7" type="ORF">MNBD_GAMMA14-1120</name>
</gene>
<dbReference type="GO" id="GO:0020037">
    <property type="term" value="F:heme binding"/>
    <property type="evidence" value="ECO:0007669"/>
    <property type="project" value="InterPro"/>
</dbReference>
<keyword evidence="4" id="KW-0249">Electron transport</keyword>
<evidence type="ECO:0000256" key="5">
    <source>
        <dbReference type="ARBA" id="ARBA00023004"/>
    </source>
</evidence>
<dbReference type="EMBL" id="UOFM01000120">
    <property type="protein sequence ID" value="VAW75110.1"/>
    <property type="molecule type" value="Genomic_DNA"/>
</dbReference>
<proteinExistence type="predicted"/>
<dbReference type="PANTHER" id="PTHR33751:SF9">
    <property type="entry name" value="CYTOCHROME C4"/>
    <property type="match status" value="1"/>
</dbReference>
<keyword evidence="5" id="KW-0408">Iron</keyword>
<dbReference type="Gene3D" id="1.10.760.10">
    <property type="entry name" value="Cytochrome c-like domain"/>
    <property type="match status" value="1"/>
</dbReference>
<evidence type="ECO:0000256" key="3">
    <source>
        <dbReference type="ARBA" id="ARBA00022723"/>
    </source>
</evidence>
<dbReference type="AlphaFoldDB" id="A0A3B0YEB5"/>
<keyword evidence="3" id="KW-0479">Metal-binding</keyword>
<evidence type="ECO:0000256" key="4">
    <source>
        <dbReference type="ARBA" id="ARBA00022982"/>
    </source>
</evidence>
<dbReference type="PANTHER" id="PTHR33751">
    <property type="entry name" value="CBB3-TYPE CYTOCHROME C OXIDASE SUBUNIT FIXP"/>
    <property type="match status" value="1"/>
</dbReference>
<dbReference type="InterPro" id="IPR050597">
    <property type="entry name" value="Cytochrome_c_Oxidase_Subunit"/>
</dbReference>
<sequence>MKTTYLSALVLLASASAIPFESMAAGNAAAGKAKAATCMGCHGIPSYNNAYPSYHVPRLGGQHAQYLVSALQAYKAGKRSHKTMQAQASTLSDQDMEDIAAFFAARRK</sequence>
<dbReference type="GO" id="GO:0046872">
    <property type="term" value="F:metal ion binding"/>
    <property type="evidence" value="ECO:0007669"/>
    <property type="project" value="UniProtKB-KW"/>
</dbReference>
<dbReference type="PROSITE" id="PS51007">
    <property type="entry name" value="CYTC"/>
    <property type="match status" value="1"/>
</dbReference>
<name>A0A3B0YEB5_9ZZZZ</name>
<dbReference type="GO" id="GO:0009055">
    <property type="term" value="F:electron transfer activity"/>
    <property type="evidence" value="ECO:0007669"/>
    <property type="project" value="InterPro"/>
</dbReference>
<keyword evidence="1" id="KW-0813">Transport</keyword>
<dbReference type="SUPFAM" id="SSF46626">
    <property type="entry name" value="Cytochrome c"/>
    <property type="match status" value="1"/>
</dbReference>
<accession>A0A3B0YEB5</accession>
<dbReference type="InterPro" id="IPR009056">
    <property type="entry name" value="Cyt_c-like_dom"/>
</dbReference>
<keyword evidence="2" id="KW-0349">Heme</keyword>
<feature type="domain" description="Cytochrome c" evidence="6">
    <location>
        <begin position="26"/>
        <end position="107"/>
    </location>
</feature>